<gene>
    <name evidence="2" type="ORF">S06H3_12929</name>
</gene>
<dbReference type="GO" id="GO:0016491">
    <property type="term" value="F:oxidoreductase activity"/>
    <property type="evidence" value="ECO:0007669"/>
    <property type="project" value="TreeGrafter"/>
</dbReference>
<dbReference type="InterPro" id="IPR011989">
    <property type="entry name" value="ARM-like"/>
</dbReference>
<dbReference type="PROSITE" id="PS50077">
    <property type="entry name" value="HEAT_REPEAT"/>
    <property type="match status" value="2"/>
</dbReference>
<comment type="function">
    <text evidence="1">Catalyzes the hydroxylation of the N(6)-(4-aminobutyl)-L-lysine intermediate produced by deoxyhypusine synthase/DHPS on a critical lysine of the eukaryotic translation initiation factor 5A/eIF-5A. This is the second step of the post-translational modification of that lysine into an unusual amino acid residue named hypusine. Hypusination is unique to mature eIF-5A factor and is essential for its function.</text>
</comment>
<dbReference type="InterPro" id="IPR004155">
    <property type="entry name" value="PBS_lyase_HEAT"/>
</dbReference>
<dbReference type="SMART" id="SM00567">
    <property type="entry name" value="EZ_HEAT"/>
    <property type="match status" value="2"/>
</dbReference>
<dbReference type="Pfam" id="PF13646">
    <property type="entry name" value="HEAT_2"/>
    <property type="match status" value="2"/>
</dbReference>
<reference evidence="2" key="1">
    <citation type="journal article" date="2014" name="Front. Microbiol.">
        <title>High frequency of phylogenetically diverse reductive dehalogenase-homologous genes in deep subseafloor sedimentary metagenomes.</title>
        <authorList>
            <person name="Kawai M."/>
            <person name="Futagami T."/>
            <person name="Toyoda A."/>
            <person name="Takaki Y."/>
            <person name="Nishi S."/>
            <person name="Hori S."/>
            <person name="Arai W."/>
            <person name="Tsubouchi T."/>
            <person name="Morono Y."/>
            <person name="Uchiyama I."/>
            <person name="Ito T."/>
            <person name="Fujiyama A."/>
            <person name="Inagaki F."/>
            <person name="Takami H."/>
        </authorList>
    </citation>
    <scope>NUCLEOTIDE SEQUENCE</scope>
    <source>
        <strain evidence="2">Expedition CK06-06</strain>
    </source>
</reference>
<dbReference type="SUPFAM" id="SSF48371">
    <property type="entry name" value="ARM repeat"/>
    <property type="match status" value="1"/>
</dbReference>
<evidence type="ECO:0000313" key="2">
    <source>
        <dbReference type="EMBL" id="GAI11108.1"/>
    </source>
</evidence>
<dbReference type="PANTHER" id="PTHR12697">
    <property type="entry name" value="PBS LYASE HEAT-LIKE PROTEIN"/>
    <property type="match status" value="1"/>
</dbReference>
<sequence>MESPIEKTIADLGNSDSPLLTSRLIDLSNLNSEELRLFKQVWAAIEPKRRRQIVHRLVELAEDNFELNFDSIFKDCQKDQDAEVRSKAIEGLWESEETSLINPLINLLEQDSSEKVQAAAATALGKFAMLAEHKKLRSSHTFKVCQALLTVIGDKSKPIEVRCRALEAAAPLSLPEVKKAIMEAYQSHNSRLRISSIYAMGKNCDHSWLPILLKELANVDAEIRYEVVGACSELGEEEAIPYLIELLNDPDTDVQMTAIQALGKIGGSEAKKCLEQCLDSPSEVVQQAAEQALDELEAVEDPFFFKV</sequence>
<organism evidence="2">
    <name type="scientific">marine sediment metagenome</name>
    <dbReference type="NCBI Taxonomy" id="412755"/>
    <lineage>
        <taxon>unclassified sequences</taxon>
        <taxon>metagenomes</taxon>
        <taxon>ecological metagenomes</taxon>
    </lineage>
</organism>
<accession>X1KWM6</accession>
<evidence type="ECO:0000256" key="1">
    <source>
        <dbReference type="ARBA" id="ARBA00045876"/>
    </source>
</evidence>
<dbReference type="Gene3D" id="1.25.10.10">
    <property type="entry name" value="Leucine-rich Repeat Variant"/>
    <property type="match status" value="2"/>
</dbReference>
<dbReference type="EMBL" id="BARV01006313">
    <property type="protein sequence ID" value="GAI11108.1"/>
    <property type="molecule type" value="Genomic_DNA"/>
</dbReference>
<proteinExistence type="predicted"/>
<protein>
    <submittedName>
        <fullName evidence="2">Uncharacterized protein</fullName>
    </submittedName>
</protein>
<comment type="caution">
    <text evidence="2">The sequence shown here is derived from an EMBL/GenBank/DDBJ whole genome shotgun (WGS) entry which is preliminary data.</text>
</comment>
<name>X1KWM6_9ZZZZ</name>
<dbReference type="InterPro" id="IPR021133">
    <property type="entry name" value="HEAT_type_2"/>
</dbReference>
<dbReference type="InterPro" id="IPR016024">
    <property type="entry name" value="ARM-type_fold"/>
</dbReference>
<dbReference type="PANTHER" id="PTHR12697:SF5">
    <property type="entry name" value="DEOXYHYPUSINE HYDROXYLASE"/>
    <property type="match status" value="1"/>
</dbReference>
<dbReference type="AlphaFoldDB" id="X1KWM6"/>